<evidence type="ECO:0000256" key="3">
    <source>
        <dbReference type="ARBA" id="ARBA00022574"/>
    </source>
</evidence>
<dbReference type="AlphaFoldDB" id="A0A0L7R6R6"/>
<protein>
    <submittedName>
        <fullName evidence="6">WD repeat-containing protein 63</fullName>
    </submittedName>
</protein>
<evidence type="ECO:0000313" key="6">
    <source>
        <dbReference type="EMBL" id="KOC66582.1"/>
    </source>
</evidence>
<dbReference type="Gene3D" id="2.130.10.10">
    <property type="entry name" value="YVTN repeat-like/Quinoprotein amine dehydrogenase"/>
    <property type="match status" value="1"/>
</dbReference>
<evidence type="ECO:0000256" key="1">
    <source>
        <dbReference type="ARBA" id="ARBA00004496"/>
    </source>
</evidence>
<feature type="compositionally biased region" description="Basic and acidic residues" evidence="5">
    <location>
        <begin position="681"/>
        <end position="690"/>
    </location>
</feature>
<dbReference type="EMBL" id="KQ414646">
    <property type="protein sequence ID" value="KOC66582.1"/>
    <property type="molecule type" value="Genomic_DNA"/>
</dbReference>
<dbReference type="GO" id="GO:0036159">
    <property type="term" value="P:inner dynein arm assembly"/>
    <property type="evidence" value="ECO:0007669"/>
    <property type="project" value="TreeGrafter"/>
</dbReference>
<dbReference type="GO" id="GO:0060294">
    <property type="term" value="P:cilium movement involved in cell motility"/>
    <property type="evidence" value="ECO:0007669"/>
    <property type="project" value="TreeGrafter"/>
</dbReference>
<keyword evidence="7" id="KW-1185">Reference proteome</keyword>
<feature type="region of interest" description="Disordered" evidence="5">
    <location>
        <begin position="667"/>
        <end position="690"/>
    </location>
</feature>
<sequence length="825" mass="96231">MPRKGVKYPFVWTLVDENIENVERLRLDTKTQRELGCLVGERVFLEYPWAYVHRDLVLEFAKLPDSPLSAYREKIEAYEADAFLLGYSSTRLTSDEFVICLSEEAERLVSQRNRNITGLIWRKVIGKVIKTAKPWNSFNSGSEVDETFVRNTRELFEIEIVLPGKMLGFSRILGDRGSNDSRDSYVQLVNVDETFENIERRCISRAVQTNLQPRETFVQTYPGYPKNAWTQYTYEDKEEDEEEEEPRERTPLELFLQDRSQEMIDVIKYNAVVNLHVDDIENLSGRERDIEMVPEVAAFHQQVSFADFSLTANKALSDVSVHPKLTEYVAISYITDSIRAWKNEFQARVLLWKLTDPLRPQFVLEDHREIYSVSFCPYAENLVLGGCSTGQVIIWNMKDYRDDKNIKVGTTTRNNLPVFRPVVVSDKQRSHRLPVRKIQWMDAKYRIEPNGKMTKSSISSDVQFLTASADEGLIECRWEGESLEEKWSDVVECEVLNRSCVHNGPVAEITRSPHLRDVLLTIGGQVFAIWKDDYMDSPLFSRRTASWYATCCWANEPGVFLLGSQDGSLEIWDVKNEPNQPVFSKIVSAKSIVHLTLLEYPLFPLERSKMIGVGDQGGLFRVFKEPEIFRSEDAIERMDWFEEYVWREVRRKNVFISWQNDFLANDPTSLTNRSARRNKERKRETEEARERLRREQEARLRLKEEKRARSAPVPKHVAWKAKEFDRMKNVLLNKKHFDPDQLEAKRLPLVVLKAEREATLKRAQDKIARREEYFLNAVSLEFANVLEEKVEVLEFGEWIELGKSVDDYIKIFTQVQRTADDVSKE</sequence>
<evidence type="ECO:0000256" key="5">
    <source>
        <dbReference type="SAM" id="MobiDB-lite"/>
    </source>
</evidence>
<reference evidence="6 7" key="1">
    <citation type="submission" date="2015-07" db="EMBL/GenBank/DDBJ databases">
        <title>The genome of Habropoda laboriosa.</title>
        <authorList>
            <person name="Pan H."/>
            <person name="Kapheim K."/>
        </authorList>
    </citation>
    <scope>NUCLEOTIDE SEQUENCE [LARGE SCALE GENOMIC DNA]</scope>
    <source>
        <strain evidence="6">0110345459</strain>
    </source>
</reference>
<dbReference type="Proteomes" id="UP000053825">
    <property type="component" value="Unassembled WGS sequence"/>
</dbReference>
<dbReference type="SMART" id="SM00320">
    <property type="entry name" value="WD40"/>
    <property type="match status" value="2"/>
</dbReference>
<dbReference type="GO" id="GO:0045503">
    <property type="term" value="F:dynein light chain binding"/>
    <property type="evidence" value="ECO:0007669"/>
    <property type="project" value="TreeGrafter"/>
</dbReference>
<evidence type="ECO:0000256" key="2">
    <source>
        <dbReference type="ARBA" id="ARBA00022490"/>
    </source>
</evidence>
<accession>A0A0L7R6R6</accession>
<dbReference type="PANTHER" id="PTHR12442">
    <property type="entry name" value="DYNEIN INTERMEDIATE CHAIN"/>
    <property type="match status" value="1"/>
</dbReference>
<dbReference type="GO" id="GO:0045504">
    <property type="term" value="F:dynein heavy chain binding"/>
    <property type="evidence" value="ECO:0007669"/>
    <property type="project" value="TreeGrafter"/>
</dbReference>
<comment type="subcellular location">
    <subcellularLocation>
        <location evidence="1">Cytoplasm</location>
    </subcellularLocation>
</comment>
<keyword evidence="4" id="KW-0677">Repeat</keyword>
<keyword evidence="2" id="KW-0963">Cytoplasm</keyword>
<proteinExistence type="predicted"/>
<evidence type="ECO:0000256" key="4">
    <source>
        <dbReference type="ARBA" id="ARBA00022737"/>
    </source>
</evidence>
<dbReference type="InterPro" id="IPR015943">
    <property type="entry name" value="WD40/YVTN_repeat-like_dom_sf"/>
</dbReference>
<dbReference type="GO" id="GO:0036156">
    <property type="term" value="C:inner dynein arm"/>
    <property type="evidence" value="ECO:0007669"/>
    <property type="project" value="TreeGrafter"/>
</dbReference>
<dbReference type="STRING" id="597456.A0A0L7R6R6"/>
<dbReference type="InterPro" id="IPR036322">
    <property type="entry name" value="WD40_repeat_dom_sf"/>
</dbReference>
<gene>
    <name evidence="6" type="ORF">WH47_08975</name>
</gene>
<evidence type="ECO:0000313" key="7">
    <source>
        <dbReference type="Proteomes" id="UP000053825"/>
    </source>
</evidence>
<organism evidence="6 7">
    <name type="scientific">Habropoda laboriosa</name>
    <dbReference type="NCBI Taxonomy" id="597456"/>
    <lineage>
        <taxon>Eukaryota</taxon>
        <taxon>Metazoa</taxon>
        <taxon>Ecdysozoa</taxon>
        <taxon>Arthropoda</taxon>
        <taxon>Hexapoda</taxon>
        <taxon>Insecta</taxon>
        <taxon>Pterygota</taxon>
        <taxon>Neoptera</taxon>
        <taxon>Endopterygota</taxon>
        <taxon>Hymenoptera</taxon>
        <taxon>Apocrita</taxon>
        <taxon>Aculeata</taxon>
        <taxon>Apoidea</taxon>
        <taxon>Anthophila</taxon>
        <taxon>Apidae</taxon>
        <taxon>Habropoda</taxon>
    </lineage>
</organism>
<name>A0A0L7R6R6_9HYME</name>
<dbReference type="SUPFAM" id="SSF50978">
    <property type="entry name" value="WD40 repeat-like"/>
    <property type="match status" value="1"/>
</dbReference>
<dbReference type="PANTHER" id="PTHR12442:SF5">
    <property type="entry name" value="DYNEIN AXONEMAL INTERMEDIATE CHAIN 3"/>
    <property type="match status" value="1"/>
</dbReference>
<dbReference type="InterPro" id="IPR050687">
    <property type="entry name" value="Dynein_IC"/>
</dbReference>
<keyword evidence="3" id="KW-0853">WD repeat</keyword>
<dbReference type="InterPro" id="IPR001680">
    <property type="entry name" value="WD40_rpt"/>
</dbReference>